<feature type="domain" description="FAD-binding PCMH-type" evidence="4">
    <location>
        <begin position="36"/>
        <end position="217"/>
    </location>
</feature>
<comment type="caution">
    <text evidence="5">The sequence shown here is derived from an EMBL/GenBank/DDBJ whole genome shotgun (WGS) entry which is preliminary data.</text>
</comment>
<evidence type="ECO:0000256" key="3">
    <source>
        <dbReference type="ARBA" id="ARBA00022827"/>
    </source>
</evidence>
<evidence type="ECO:0000256" key="2">
    <source>
        <dbReference type="ARBA" id="ARBA00022630"/>
    </source>
</evidence>
<name>A0ABV5JFJ2_9RHOB</name>
<dbReference type="InterPro" id="IPR051264">
    <property type="entry name" value="FAD-oxidored/transferase_4"/>
</dbReference>
<dbReference type="InterPro" id="IPR016167">
    <property type="entry name" value="FAD-bd_PCMH_sub1"/>
</dbReference>
<dbReference type="Gene3D" id="3.30.465.10">
    <property type="match status" value="1"/>
</dbReference>
<dbReference type="Pfam" id="PF01565">
    <property type="entry name" value="FAD_binding_4"/>
    <property type="match status" value="1"/>
</dbReference>
<dbReference type="Gene3D" id="3.30.70.2190">
    <property type="match status" value="1"/>
</dbReference>
<protein>
    <submittedName>
        <fullName evidence="5">FAD-binding oxidoreductase</fullName>
    </submittedName>
</protein>
<dbReference type="InterPro" id="IPR036318">
    <property type="entry name" value="FAD-bd_PCMH-like_sf"/>
</dbReference>
<keyword evidence="3" id="KW-0274">FAD</keyword>
<evidence type="ECO:0000259" key="4">
    <source>
        <dbReference type="PROSITE" id="PS51387"/>
    </source>
</evidence>
<dbReference type="Proteomes" id="UP001589683">
    <property type="component" value="Unassembled WGS sequence"/>
</dbReference>
<dbReference type="Gene3D" id="1.10.45.10">
    <property type="entry name" value="Vanillyl-alcohol Oxidase, Chain A, domain 4"/>
    <property type="match status" value="1"/>
</dbReference>
<dbReference type="InterPro" id="IPR004113">
    <property type="entry name" value="FAD-bd_oxidored_4_C"/>
</dbReference>
<dbReference type="EMBL" id="JBHMEA010000038">
    <property type="protein sequence ID" value="MFB9232119.1"/>
    <property type="molecule type" value="Genomic_DNA"/>
</dbReference>
<dbReference type="InterPro" id="IPR016171">
    <property type="entry name" value="Vanillyl_alc_oxidase_C-sub2"/>
</dbReference>
<keyword evidence="6" id="KW-1185">Reference proteome</keyword>
<proteinExistence type="inferred from homology"/>
<keyword evidence="2" id="KW-0285">Flavoprotein</keyword>
<gene>
    <name evidence="5" type="ORF">ACFFUT_10030</name>
</gene>
<accession>A0ABV5JFJ2</accession>
<dbReference type="RefSeq" id="WP_213889974.1">
    <property type="nucleotide sequence ID" value="NZ_JAGFNU010000008.1"/>
</dbReference>
<evidence type="ECO:0000313" key="5">
    <source>
        <dbReference type="EMBL" id="MFB9232119.1"/>
    </source>
</evidence>
<comment type="similarity">
    <text evidence="1">Belongs to the FAD-binding oxidoreductase/transferase type 4 family.</text>
</comment>
<dbReference type="InterPro" id="IPR006094">
    <property type="entry name" value="Oxid_FAD_bind_N"/>
</dbReference>
<dbReference type="Gene3D" id="3.30.43.10">
    <property type="entry name" value="Uridine Diphospho-n-acetylenolpyruvylglucosamine Reductase, domain 2"/>
    <property type="match status" value="1"/>
</dbReference>
<evidence type="ECO:0000313" key="6">
    <source>
        <dbReference type="Proteomes" id="UP001589683"/>
    </source>
</evidence>
<evidence type="ECO:0000256" key="1">
    <source>
        <dbReference type="ARBA" id="ARBA00008000"/>
    </source>
</evidence>
<reference evidence="5 6" key="1">
    <citation type="submission" date="2024-09" db="EMBL/GenBank/DDBJ databases">
        <authorList>
            <person name="Sun Q."/>
            <person name="Mori K."/>
        </authorList>
    </citation>
    <scope>NUCLEOTIDE SEQUENCE [LARGE SCALE GENOMIC DNA]</scope>
    <source>
        <strain evidence="5 6">CECT 8726</strain>
    </source>
</reference>
<dbReference type="PANTHER" id="PTHR43716:SF2">
    <property type="entry name" value="BLL6224 PROTEIN"/>
    <property type="match status" value="1"/>
</dbReference>
<dbReference type="Pfam" id="PF02913">
    <property type="entry name" value="FAD-oxidase_C"/>
    <property type="match status" value="1"/>
</dbReference>
<dbReference type="SUPFAM" id="SSF56176">
    <property type="entry name" value="FAD-binding/transporter-associated domain-like"/>
    <property type="match status" value="1"/>
</dbReference>
<dbReference type="InterPro" id="IPR016166">
    <property type="entry name" value="FAD-bd_PCMH"/>
</dbReference>
<organism evidence="5 6">
    <name type="scientific">Pseudohalocynthiibacter aestuariivivens</name>
    <dbReference type="NCBI Taxonomy" id="1591409"/>
    <lineage>
        <taxon>Bacteria</taxon>
        <taxon>Pseudomonadati</taxon>
        <taxon>Pseudomonadota</taxon>
        <taxon>Alphaproteobacteria</taxon>
        <taxon>Rhodobacterales</taxon>
        <taxon>Paracoccaceae</taxon>
        <taxon>Pseudohalocynthiibacter</taxon>
    </lineage>
</organism>
<sequence>MTEKVLNALREVVGEKNLLAGSDDRRAYDNDVIGKHEGHSWAVAQPATTTEVSEILKLAHLHGIPVVPQGGNTGLAGGASPGAGANQIILSLARMNKITEINADTRIARVEAGVVLEKLHNAAAEHDLIFPLFFGARGSCMIGGNLSTNAGGSNVLRYGNTRALVLGVEVVLADGRVLNLMSELLKDNTGYDLKDLFIGAEGTLGVITGAVLKLFPRPSAYATAYLAMGNMADALSLLRSLQDLTGNAVEAFEYMPAGYFKDYVKKYPDCRAPLKNPDKVNILVEVGASSALLARPDSSGRAAVHGVLEETLAKLVEEGKISDAVVAQTDAQRLAFWHCRESAFELSTMYGPMIDHDISVPLGKVDTFLREMRRRLPEIAPEARDCVIAHLGDGNLHYSVVPAENHDGIDPALAENVTSLVEDVIAELNGSFSAEHGIGLSKRPSMARRKDRPALDVMKEIKHALDPKNIMNPGKVLP</sequence>
<dbReference type="PROSITE" id="PS51387">
    <property type="entry name" value="FAD_PCMH"/>
    <property type="match status" value="1"/>
</dbReference>
<dbReference type="Gene3D" id="3.30.70.2740">
    <property type="match status" value="1"/>
</dbReference>
<dbReference type="SUPFAM" id="SSF55103">
    <property type="entry name" value="FAD-linked oxidases, C-terminal domain"/>
    <property type="match status" value="1"/>
</dbReference>
<dbReference type="InterPro" id="IPR016164">
    <property type="entry name" value="FAD-linked_Oxase-like_C"/>
</dbReference>
<dbReference type="InterPro" id="IPR016169">
    <property type="entry name" value="FAD-bd_PCMH_sub2"/>
</dbReference>
<dbReference type="PANTHER" id="PTHR43716">
    <property type="entry name" value="D-2-HYDROXYGLUTARATE DEHYDROGENASE, MITOCHONDRIAL"/>
    <property type="match status" value="1"/>
</dbReference>